<keyword evidence="6" id="KW-1015">Disulfide bond</keyword>
<comment type="subcellular location">
    <subcellularLocation>
        <location evidence="1 7">Secreted</location>
    </subcellularLocation>
</comment>
<name>A0A6A1V6A3_9ROSI</name>
<protein>
    <recommendedName>
        <fullName evidence="7">Epidermal patterning factor-like protein</fullName>
    </recommendedName>
</protein>
<comment type="caution">
    <text evidence="9">The sequence shown here is derived from an EMBL/GenBank/DDBJ whole genome shotgun (WGS) entry which is preliminary data.</text>
</comment>
<feature type="chain" id="PRO_5027164524" description="Epidermal patterning factor-like protein" evidence="7">
    <location>
        <begin position="26"/>
        <end position="112"/>
    </location>
</feature>
<dbReference type="Pfam" id="PF17181">
    <property type="entry name" value="EPF"/>
    <property type="match status" value="1"/>
</dbReference>
<feature type="region of interest" description="Disordered" evidence="8">
    <location>
        <begin position="31"/>
        <end position="63"/>
    </location>
</feature>
<evidence type="ECO:0000256" key="5">
    <source>
        <dbReference type="ARBA" id="ARBA00022729"/>
    </source>
</evidence>
<evidence type="ECO:0000256" key="4">
    <source>
        <dbReference type="ARBA" id="ARBA00022525"/>
    </source>
</evidence>
<dbReference type="OrthoDB" id="1001825at2759"/>
<dbReference type="Proteomes" id="UP000516437">
    <property type="component" value="Chromosome 7"/>
</dbReference>
<accession>A0A6A1V6A3</accession>
<evidence type="ECO:0000313" key="10">
    <source>
        <dbReference type="Proteomes" id="UP000516437"/>
    </source>
</evidence>
<evidence type="ECO:0000256" key="7">
    <source>
        <dbReference type="RuleBase" id="RU367102"/>
    </source>
</evidence>
<proteinExistence type="inferred from homology"/>
<evidence type="ECO:0000256" key="2">
    <source>
        <dbReference type="ARBA" id="ARBA00008127"/>
    </source>
</evidence>
<feature type="compositionally biased region" description="Basic and acidic residues" evidence="8">
    <location>
        <begin position="45"/>
        <end position="60"/>
    </location>
</feature>
<dbReference type="GO" id="GO:0010052">
    <property type="term" value="P:guard cell differentiation"/>
    <property type="evidence" value="ECO:0007669"/>
    <property type="project" value="UniProtKB-UniRule"/>
</dbReference>
<comment type="similarity">
    <text evidence="2 7">Belongs to the plant cysteine rich small secretory peptide family. Epidermal patterning factor subfamily.</text>
</comment>
<feature type="signal peptide" evidence="7">
    <location>
        <begin position="1"/>
        <end position="25"/>
    </location>
</feature>
<dbReference type="EMBL" id="RXIC02000025">
    <property type="protein sequence ID" value="KAB1208372.1"/>
    <property type="molecule type" value="Genomic_DNA"/>
</dbReference>
<dbReference type="PANTHER" id="PTHR33109:SF49">
    <property type="entry name" value="EPIDERMAL PATTERNING FACTOR-LIKE PROTEIN"/>
    <property type="match status" value="1"/>
</dbReference>
<gene>
    <name evidence="9" type="ORF">CJ030_MR7G001341</name>
</gene>
<dbReference type="AlphaFoldDB" id="A0A6A1V6A3"/>
<keyword evidence="5 7" id="KW-0732">Signal</keyword>
<organism evidence="9 10">
    <name type="scientific">Morella rubra</name>
    <name type="common">Chinese bayberry</name>
    <dbReference type="NCBI Taxonomy" id="262757"/>
    <lineage>
        <taxon>Eukaryota</taxon>
        <taxon>Viridiplantae</taxon>
        <taxon>Streptophyta</taxon>
        <taxon>Embryophyta</taxon>
        <taxon>Tracheophyta</taxon>
        <taxon>Spermatophyta</taxon>
        <taxon>Magnoliopsida</taxon>
        <taxon>eudicotyledons</taxon>
        <taxon>Gunneridae</taxon>
        <taxon>Pentapetalae</taxon>
        <taxon>rosids</taxon>
        <taxon>fabids</taxon>
        <taxon>Fagales</taxon>
        <taxon>Myricaceae</taxon>
        <taxon>Morella</taxon>
    </lineage>
</organism>
<dbReference type="PANTHER" id="PTHR33109">
    <property type="entry name" value="EPIDERMAL PATTERNING FACTOR-LIKE PROTEIN 4"/>
    <property type="match status" value="1"/>
</dbReference>
<evidence type="ECO:0000256" key="3">
    <source>
        <dbReference type="ARBA" id="ARBA00022473"/>
    </source>
</evidence>
<keyword evidence="10" id="KW-1185">Reference proteome</keyword>
<comment type="function">
    <text evidence="7">Controls stomatal patterning.</text>
</comment>
<evidence type="ECO:0000256" key="8">
    <source>
        <dbReference type="SAM" id="MobiDB-lite"/>
    </source>
</evidence>
<keyword evidence="3 7" id="KW-0217">Developmental protein</keyword>
<evidence type="ECO:0000256" key="6">
    <source>
        <dbReference type="ARBA" id="ARBA00023157"/>
    </source>
</evidence>
<reference evidence="9 10" key="1">
    <citation type="journal article" date="2019" name="Plant Biotechnol. J.">
        <title>The red bayberry genome and genetic basis of sex determination.</title>
        <authorList>
            <person name="Jia H.M."/>
            <person name="Jia H.J."/>
            <person name="Cai Q.L."/>
            <person name="Wang Y."/>
            <person name="Zhao H.B."/>
            <person name="Yang W.F."/>
            <person name="Wang G.Y."/>
            <person name="Li Y.H."/>
            <person name="Zhan D.L."/>
            <person name="Shen Y.T."/>
            <person name="Niu Q.F."/>
            <person name="Chang L."/>
            <person name="Qiu J."/>
            <person name="Zhao L."/>
            <person name="Xie H.B."/>
            <person name="Fu W.Y."/>
            <person name="Jin J."/>
            <person name="Li X.W."/>
            <person name="Jiao Y."/>
            <person name="Zhou C.C."/>
            <person name="Tu T."/>
            <person name="Chai C.Y."/>
            <person name="Gao J.L."/>
            <person name="Fan L.J."/>
            <person name="van de Weg E."/>
            <person name="Wang J.Y."/>
            <person name="Gao Z.S."/>
        </authorList>
    </citation>
    <scope>NUCLEOTIDE SEQUENCE [LARGE SCALE GENOMIC DNA]</scope>
    <source>
        <tissue evidence="9">Leaves</tissue>
    </source>
</reference>
<keyword evidence="4 7" id="KW-0964">Secreted</keyword>
<dbReference type="GO" id="GO:0005576">
    <property type="term" value="C:extracellular region"/>
    <property type="evidence" value="ECO:0007669"/>
    <property type="project" value="UniProtKB-SubCell"/>
</dbReference>
<evidence type="ECO:0000256" key="1">
    <source>
        <dbReference type="ARBA" id="ARBA00004613"/>
    </source>
</evidence>
<dbReference type="InterPro" id="IPR039455">
    <property type="entry name" value="EPFL"/>
</dbReference>
<evidence type="ECO:0000313" key="9">
    <source>
        <dbReference type="EMBL" id="KAB1208372.1"/>
    </source>
</evidence>
<sequence>MDQKALLKTLAFALLLATFIHPCLVHPRNLETAPSPAPESGVQIGHHDPKPSKGRNDGKTMRGSFPAKCHSKCNQCRPCMPVEVSVRAMALENNEYYPQVWKCMCRDNLFSP</sequence>